<dbReference type="AlphaFoldDB" id="A0A0R2BJY4"/>
<organism evidence="1 2">
    <name type="scientific">Lapidilactobacillus dextrinicus DSM 20335</name>
    <dbReference type="NCBI Taxonomy" id="1423738"/>
    <lineage>
        <taxon>Bacteria</taxon>
        <taxon>Bacillati</taxon>
        <taxon>Bacillota</taxon>
        <taxon>Bacilli</taxon>
        <taxon>Lactobacillales</taxon>
        <taxon>Lactobacillaceae</taxon>
        <taxon>Lapidilactobacillus</taxon>
    </lineage>
</organism>
<dbReference type="STRING" id="1423738.FC84_GL000313"/>
<gene>
    <name evidence="1" type="ORF">FC84_GL000313</name>
</gene>
<reference evidence="1 2" key="1">
    <citation type="journal article" date="2015" name="Genome Announc.">
        <title>Expanding the biotechnology potential of lactobacilli through comparative genomics of 213 strains and associated genera.</title>
        <authorList>
            <person name="Sun Z."/>
            <person name="Harris H.M."/>
            <person name="McCann A."/>
            <person name="Guo C."/>
            <person name="Argimon S."/>
            <person name="Zhang W."/>
            <person name="Yang X."/>
            <person name="Jeffery I.B."/>
            <person name="Cooney J.C."/>
            <person name="Kagawa T.F."/>
            <person name="Liu W."/>
            <person name="Song Y."/>
            <person name="Salvetti E."/>
            <person name="Wrobel A."/>
            <person name="Rasinkangas P."/>
            <person name="Parkhill J."/>
            <person name="Rea M.C."/>
            <person name="O'Sullivan O."/>
            <person name="Ritari J."/>
            <person name="Douillard F.P."/>
            <person name="Paul Ross R."/>
            <person name="Yang R."/>
            <person name="Briner A.E."/>
            <person name="Felis G.E."/>
            <person name="de Vos W.M."/>
            <person name="Barrangou R."/>
            <person name="Klaenhammer T.R."/>
            <person name="Caufield P.W."/>
            <person name="Cui Y."/>
            <person name="Zhang H."/>
            <person name="O'Toole P.W."/>
        </authorList>
    </citation>
    <scope>NUCLEOTIDE SEQUENCE [LARGE SCALE GENOMIC DNA]</scope>
    <source>
        <strain evidence="1 2">DSM 20335</strain>
    </source>
</reference>
<dbReference type="RefSeq" id="WP_057756844.1">
    <property type="nucleotide sequence ID" value="NZ_AYYK01000009.1"/>
</dbReference>
<evidence type="ECO:0000313" key="1">
    <source>
        <dbReference type="EMBL" id="KRM78834.1"/>
    </source>
</evidence>
<accession>A0A0R2BJY4</accession>
<dbReference type="Proteomes" id="UP000051813">
    <property type="component" value="Unassembled WGS sequence"/>
</dbReference>
<dbReference type="PATRIC" id="fig|1423738.3.peg.320"/>
<evidence type="ECO:0000313" key="2">
    <source>
        <dbReference type="Proteomes" id="UP000051813"/>
    </source>
</evidence>
<proteinExistence type="predicted"/>
<comment type="caution">
    <text evidence="1">The sequence shown here is derived from an EMBL/GenBank/DDBJ whole genome shotgun (WGS) entry which is preliminary data.</text>
</comment>
<dbReference type="OrthoDB" id="2248172at2"/>
<name>A0A0R2BJY4_9LACO</name>
<keyword evidence="2" id="KW-1185">Reference proteome</keyword>
<protein>
    <submittedName>
        <fullName evidence="1">Uncharacterized protein</fullName>
    </submittedName>
</protein>
<dbReference type="EMBL" id="AYYK01000009">
    <property type="protein sequence ID" value="KRM78834.1"/>
    <property type="molecule type" value="Genomic_DNA"/>
</dbReference>
<sequence length="106" mass="12951">MNNDLKIIEERLNKQFKRQANTLYWLDIANNIYAQKFNFFLSSQFNKLPQRSIPLHSIDHYQLDYLEKIIKKLKQDTQLTFKYYGFVNLVWPSSQRIIQRQRHGEE</sequence>